<sequence>MTEEQLNNLTDEELEKMVIDERANAVQEPVEEAPQAVEEEVTPEVEEPITEEVSEPVSEEVEQPTEQVVQETPQPKTYKIKANGMEYDFSEDELIRLAPKAMDYTKKMQTIAPYRRTISAIEQNGISEDDINLLIDIKKGNKDAISSLIKSSGIDVYDLPENDGKYTPTRYAEQAEAQNTQDVIARLARDPEFEKTKNAFEVLDPQSKQYLLSNTENIEGLHDDVKNGIYEKVMPEALKLAALDGYQQPVLQYYFKAGQDYFTRQEQIEKQAIATKAKEEAIRTRAKASAALPSSRADKKSVINYLDEDNDDEYNAWYKSLQNRF</sequence>
<name>A0A1Y5MF79_9BACT</name>
<accession>A0A1Y5MF79</accession>
<protein>
    <submittedName>
        <fullName evidence="2">Uncharacterized protein</fullName>
    </submittedName>
</protein>
<gene>
    <name evidence="3" type="ORF">B9N65_00960</name>
    <name evidence="2" type="ORF">B9N65_09965</name>
</gene>
<organism evidence="2 4">
    <name type="scientific">Campylobacter concisus</name>
    <dbReference type="NCBI Taxonomy" id="199"/>
    <lineage>
        <taxon>Bacteria</taxon>
        <taxon>Pseudomonadati</taxon>
        <taxon>Campylobacterota</taxon>
        <taxon>Epsilonproteobacteria</taxon>
        <taxon>Campylobacterales</taxon>
        <taxon>Campylobacteraceae</taxon>
        <taxon>Campylobacter</taxon>
    </lineage>
</organism>
<feature type="compositionally biased region" description="Acidic residues" evidence="1">
    <location>
        <begin position="37"/>
        <end position="63"/>
    </location>
</feature>
<dbReference type="EMBL" id="NDYN01000001">
    <property type="protein sequence ID" value="OUT08939.1"/>
    <property type="molecule type" value="Genomic_DNA"/>
</dbReference>
<dbReference type="AlphaFoldDB" id="A0A1Y5MF79"/>
<reference evidence="2 4" key="1">
    <citation type="submission" date="2017-04" db="EMBL/GenBank/DDBJ databases">
        <title>Complete genome of Campylobacter concisus ATCC 33237T and draft genomes for an additional eight well characterized C. concisus strains.</title>
        <authorList>
            <person name="Cornelius A.J."/>
            <person name="Miller W.G."/>
            <person name="Lastovica A.J."/>
            <person name="On S.L."/>
            <person name="French N.P."/>
            <person name="Vandenberg O."/>
            <person name="Biggs P.J."/>
        </authorList>
    </citation>
    <scope>NUCLEOTIDE SEQUENCE [LARGE SCALE GENOMIC DNA]</scope>
    <source>
        <strain evidence="2 4">CCUG 19995</strain>
    </source>
</reference>
<evidence type="ECO:0000256" key="1">
    <source>
        <dbReference type="SAM" id="MobiDB-lite"/>
    </source>
</evidence>
<feature type="region of interest" description="Disordered" evidence="1">
    <location>
        <begin position="26"/>
        <end position="70"/>
    </location>
</feature>
<comment type="caution">
    <text evidence="2">The sequence shown here is derived from an EMBL/GenBank/DDBJ whole genome shotgun (WGS) entry which is preliminary data.</text>
</comment>
<evidence type="ECO:0000313" key="2">
    <source>
        <dbReference type="EMBL" id="OUT06897.1"/>
    </source>
</evidence>
<dbReference type="Proteomes" id="UP000196317">
    <property type="component" value="Unassembled WGS sequence"/>
</dbReference>
<feature type="compositionally biased region" description="Low complexity" evidence="1">
    <location>
        <begin position="26"/>
        <end position="36"/>
    </location>
</feature>
<evidence type="ECO:0000313" key="4">
    <source>
        <dbReference type="Proteomes" id="UP000196317"/>
    </source>
</evidence>
<proteinExistence type="predicted"/>
<dbReference type="RefSeq" id="WP_087582436.1">
    <property type="nucleotide sequence ID" value="NZ_NDYN01000001.1"/>
</dbReference>
<evidence type="ECO:0000313" key="3">
    <source>
        <dbReference type="EMBL" id="OUT08939.1"/>
    </source>
</evidence>
<dbReference type="EMBL" id="NDYN01000010">
    <property type="protein sequence ID" value="OUT06897.1"/>
    <property type="molecule type" value="Genomic_DNA"/>
</dbReference>